<dbReference type="Proteomes" id="UP000660024">
    <property type="component" value="Unassembled WGS sequence"/>
</dbReference>
<comment type="caution">
    <text evidence="3">The sequence shown here is derived from an EMBL/GenBank/DDBJ whole genome shotgun (WGS) entry which is preliminary data.</text>
</comment>
<evidence type="ECO:0000313" key="3">
    <source>
        <dbReference type="EMBL" id="MBK0384237.1"/>
    </source>
</evidence>
<protein>
    <submittedName>
        <fullName evidence="3">Uncharacterized protein</fullName>
    </submittedName>
</protein>
<evidence type="ECO:0000256" key="1">
    <source>
        <dbReference type="SAM" id="MobiDB-lite"/>
    </source>
</evidence>
<evidence type="ECO:0000313" key="4">
    <source>
        <dbReference type="Proteomes" id="UP000660024"/>
    </source>
</evidence>
<evidence type="ECO:0000256" key="2">
    <source>
        <dbReference type="SAM" id="Phobius"/>
    </source>
</evidence>
<dbReference type="RefSeq" id="WP_200587749.1">
    <property type="nucleotide sequence ID" value="NZ_JAEHFY010000025.1"/>
</dbReference>
<sequence length="148" mass="17422">MEKIIFILLPIAYFLYSAYLNFKKEKEKAAKRISENPHIPQNAQSATAEAKPPQMREDTTDVQAYLEQRRLEREKLRNEAENVNKADKLAVKDYYNPEVPSAQVMAGRLIHQKHHHQFEFPPPLEDDRIDFDIRSAIIYQVILNRPNY</sequence>
<gene>
    <name evidence="3" type="ORF">I5M32_14815</name>
</gene>
<keyword evidence="2" id="KW-1133">Transmembrane helix</keyword>
<proteinExistence type="predicted"/>
<reference evidence="3 4" key="1">
    <citation type="submission" date="2020-12" db="EMBL/GenBank/DDBJ databases">
        <title>Bacterial novel species Pedobacter sp. SD-b isolated from soil.</title>
        <authorList>
            <person name="Jung H.-Y."/>
        </authorList>
    </citation>
    <scope>NUCLEOTIDE SEQUENCE [LARGE SCALE GENOMIC DNA]</scope>
    <source>
        <strain evidence="3 4">SD-b</strain>
    </source>
</reference>
<accession>A0ABS1BN92</accession>
<keyword evidence="2" id="KW-0812">Transmembrane</keyword>
<feature type="region of interest" description="Disordered" evidence="1">
    <location>
        <begin position="31"/>
        <end position="59"/>
    </location>
</feature>
<organism evidence="3 4">
    <name type="scientific">Pedobacter segetis</name>
    <dbReference type="NCBI Taxonomy" id="2793069"/>
    <lineage>
        <taxon>Bacteria</taxon>
        <taxon>Pseudomonadati</taxon>
        <taxon>Bacteroidota</taxon>
        <taxon>Sphingobacteriia</taxon>
        <taxon>Sphingobacteriales</taxon>
        <taxon>Sphingobacteriaceae</taxon>
        <taxon>Pedobacter</taxon>
    </lineage>
</organism>
<feature type="transmembrane region" description="Helical" evidence="2">
    <location>
        <begin position="6"/>
        <end position="22"/>
    </location>
</feature>
<dbReference type="EMBL" id="JAEHFY010000025">
    <property type="protein sequence ID" value="MBK0384237.1"/>
    <property type="molecule type" value="Genomic_DNA"/>
</dbReference>
<keyword evidence="2" id="KW-0472">Membrane</keyword>
<keyword evidence="4" id="KW-1185">Reference proteome</keyword>
<name>A0ABS1BN92_9SPHI</name>